<keyword evidence="2" id="KW-0255">Endonuclease</keyword>
<keyword evidence="3" id="KW-1185">Reference proteome</keyword>
<dbReference type="AlphaFoldDB" id="A0A4Y6I662"/>
<protein>
    <submittedName>
        <fullName evidence="2">HNH endonuclease</fullName>
    </submittedName>
</protein>
<reference evidence="2 3" key="1">
    <citation type="submission" date="2019-06" db="EMBL/GenBank/DDBJ databases">
        <title>Mycoplasma nasistruthionis sp. nov. str Ms03.</title>
        <authorList>
            <person name="Botes A."/>
        </authorList>
    </citation>
    <scope>NUCLEOTIDE SEQUENCE [LARGE SCALE GENOMIC DNA]</scope>
    <source>
        <strain evidence="2 3">Ms03</strain>
    </source>
</reference>
<sequence length="428" mass="50006">MIKSKIDVSKAFIENILNDNDVDNNIKNNDEIFKIIYETLVFDEYLVNVKFEECSFTVNPNLKYQGVIVNNSFLVYFSQILSSDFKTKSRNTFLAQNFYNAFKIAKNKNIQVCVSLNPVSLRLLNKFNLKFTKATPSINNSIAIMKEIGIRFSNSLNSNNTIENLETFIAIKNNLKLKNSKNDSMFIVKTDENNVDIFGTIDGAKWGETFLTCLLLSEKRKAWNIDKINFILYKNDNNRKLSNDKLNILKSFNINIENTYILNSFYKDALKQQNSKPIDEISLKRNQTLFKRKIQQAFNFIKECFACDYSIFDNLIASHIHRFTDIEDEFEKGYISLEEATKNVTDGVNGFLLCPNHDKEFEKGYIYFDIDTLSFKVKKNHKNLLNQSLKLTQFLSSRITKNKIEMLNEQEMDKFRYYVSKHVKRISE</sequence>
<name>A0A4Y6I662_9MOLU</name>
<dbReference type="Proteomes" id="UP000315201">
    <property type="component" value="Chromosome"/>
</dbReference>
<dbReference type="Pfam" id="PF13391">
    <property type="entry name" value="HNH_2"/>
    <property type="match status" value="1"/>
</dbReference>
<accession>A0A4Y6I662</accession>
<keyword evidence="2" id="KW-0378">Hydrolase</keyword>
<dbReference type="InterPro" id="IPR003615">
    <property type="entry name" value="HNH_nuc"/>
</dbReference>
<organism evidence="2 3">
    <name type="scientific">Mycoplasma nasistruthionis</name>
    <dbReference type="NCBI Taxonomy" id="353852"/>
    <lineage>
        <taxon>Bacteria</taxon>
        <taxon>Bacillati</taxon>
        <taxon>Mycoplasmatota</taxon>
        <taxon>Mollicutes</taxon>
        <taxon>Mycoplasmataceae</taxon>
        <taxon>Mycoplasma</taxon>
    </lineage>
</organism>
<evidence type="ECO:0000313" key="3">
    <source>
        <dbReference type="Proteomes" id="UP000315201"/>
    </source>
</evidence>
<keyword evidence="2" id="KW-0540">Nuclease</keyword>
<evidence type="ECO:0000313" key="2">
    <source>
        <dbReference type="EMBL" id="QDF64797.1"/>
    </source>
</evidence>
<proteinExistence type="predicted"/>
<feature type="domain" description="HNH nuclease" evidence="1">
    <location>
        <begin position="315"/>
        <end position="369"/>
    </location>
</feature>
<dbReference type="EMBL" id="CP041147">
    <property type="protein sequence ID" value="QDF64797.1"/>
    <property type="molecule type" value="Genomic_DNA"/>
</dbReference>
<gene>
    <name evidence="2" type="ORF">FIV53_00500</name>
</gene>
<dbReference type="GO" id="GO:0004519">
    <property type="term" value="F:endonuclease activity"/>
    <property type="evidence" value="ECO:0007669"/>
    <property type="project" value="UniProtKB-KW"/>
</dbReference>
<dbReference type="RefSeq" id="WP_208664857.1">
    <property type="nucleotide sequence ID" value="NZ_CP041147.1"/>
</dbReference>
<evidence type="ECO:0000259" key="1">
    <source>
        <dbReference type="Pfam" id="PF13391"/>
    </source>
</evidence>